<accession>A0A0G1M3A1</accession>
<protein>
    <recommendedName>
        <fullName evidence="3">Antitoxin</fullName>
    </recommendedName>
</protein>
<evidence type="ECO:0000313" key="1">
    <source>
        <dbReference type="EMBL" id="KKU02567.1"/>
    </source>
</evidence>
<proteinExistence type="predicted"/>
<sequence length="98" mass="11453">MIHTVSISDFRQDLSYYIGLASRGDTIIIKDSKKGQETARLVAGRRWDPVAYSKMLKELAHRPVFSAENHPEWATLKDVQKWLRETRKNADRDFSYIK</sequence>
<evidence type="ECO:0008006" key="3">
    <source>
        <dbReference type="Google" id="ProtNLM"/>
    </source>
</evidence>
<dbReference type="Proteomes" id="UP000034264">
    <property type="component" value="Unassembled WGS sequence"/>
</dbReference>
<evidence type="ECO:0000313" key="2">
    <source>
        <dbReference type="Proteomes" id="UP000034264"/>
    </source>
</evidence>
<organism evidence="1 2">
    <name type="scientific">Candidatus Amesbacteria bacterium GW2011_GWC2_45_19</name>
    <dbReference type="NCBI Taxonomy" id="1618366"/>
    <lineage>
        <taxon>Bacteria</taxon>
        <taxon>Candidatus Amesiibacteriota</taxon>
    </lineage>
</organism>
<name>A0A0G1M3A1_9BACT</name>
<gene>
    <name evidence="1" type="ORF">UX05_C0011G0033</name>
</gene>
<dbReference type="AlphaFoldDB" id="A0A0G1M3A1"/>
<dbReference type="EMBL" id="LCKS01000011">
    <property type="protein sequence ID" value="KKU02567.1"/>
    <property type="molecule type" value="Genomic_DNA"/>
</dbReference>
<comment type="caution">
    <text evidence="1">The sequence shown here is derived from an EMBL/GenBank/DDBJ whole genome shotgun (WGS) entry which is preliminary data.</text>
</comment>
<reference evidence="1 2" key="1">
    <citation type="journal article" date="2015" name="Nature">
        <title>rRNA introns, odd ribosomes, and small enigmatic genomes across a large radiation of phyla.</title>
        <authorList>
            <person name="Brown C.T."/>
            <person name="Hug L.A."/>
            <person name="Thomas B.C."/>
            <person name="Sharon I."/>
            <person name="Castelle C.J."/>
            <person name="Singh A."/>
            <person name="Wilkins M.J."/>
            <person name="Williams K.H."/>
            <person name="Banfield J.F."/>
        </authorList>
    </citation>
    <scope>NUCLEOTIDE SEQUENCE [LARGE SCALE GENOMIC DNA]</scope>
</reference>